<feature type="binding site" evidence="12">
    <location>
        <position position="172"/>
    </location>
    <ligand>
        <name>Mg(2+)</name>
        <dbReference type="ChEBI" id="CHEBI:18420"/>
    </ligand>
</feature>
<feature type="binding site" evidence="12">
    <location>
        <begin position="38"/>
        <end position="40"/>
    </location>
    <ligand>
        <name>ATP</name>
        <dbReference type="ChEBI" id="CHEBI:30616"/>
    </ligand>
</feature>
<feature type="active site" evidence="12">
    <location>
        <position position="195"/>
    </location>
</feature>
<evidence type="ECO:0000256" key="3">
    <source>
        <dbReference type="ARBA" id="ARBA00022723"/>
    </source>
</evidence>
<comment type="function">
    <text evidence="10 12">Involved in the biosynthesis of the central metabolite phospho-alpha-D-ribosyl-1-pyrophosphate (PRPP) via the transfer of pyrophosphoryl group from ATP to 1-hydroxyl of ribose-5-phosphate (Rib-5-P).</text>
</comment>
<evidence type="ECO:0000256" key="9">
    <source>
        <dbReference type="ARBA" id="ARBA00049535"/>
    </source>
</evidence>
<dbReference type="HAMAP" id="MF_00583_B">
    <property type="entry name" value="RibP_PPkinase_B"/>
    <property type="match status" value="1"/>
</dbReference>
<evidence type="ECO:0000256" key="5">
    <source>
        <dbReference type="ARBA" id="ARBA00022741"/>
    </source>
</evidence>
<accession>A0A4Y6PP30</accession>
<comment type="similarity">
    <text evidence="11 12">Belongs to the ribose-phosphate pyrophosphokinase family. Class I subfamily.</text>
</comment>
<dbReference type="GO" id="GO:0006015">
    <property type="term" value="P:5-phosphoribose 1-diphosphate biosynthetic process"/>
    <property type="evidence" value="ECO:0007669"/>
    <property type="project" value="UniProtKB-UniRule"/>
</dbReference>
<dbReference type="Pfam" id="PF14572">
    <property type="entry name" value="Pribosyl_synth"/>
    <property type="match status" value="1"/>
</dbReference>
<evidence type="ECO:0000256" key="12">
    <source>
        <dbReference type="HAMAP-Rule" id="MF_00583"/>
    </source>
</evidence>
<dbReference type="InterPro" id="IPR037515">
    <property type="entry name" value="Rib-P_diPkinase_bac"/>
</dbReference>
<dbReference type="GO" id="GO:0006164">
    <property type="term" value="P:purine nucleotide biosynthetic process"/>
    <property type="evidence" value="ECO:0007669"/>
    <property type="project" value="TreeGrafter"/>
</dbReference>
<feature type="binding site" evidence="12">
    <location>
        <position position="131"/>
    </location>
    <ligand>
        <name>Mg(2+)</name>
        <dbReference type="ChEBI" id="CHEBI:18420"/>
    </ligand>
</feature>
<keyword evidence="15" id="KW-1185">Reference proteome</keyword>
<gene>
    <name evidence="12" type="primary">prs</name>
    <name evidence="14" type="ORF">FIV42_04875</name>
</gene>
<dbReference type="FunFam" id="3.40.50.2020:FF:000001">
    <property type="entry name" value="Ribose-phosphate pyrophosphokinase"/>
    <property type="match status" value="1"/>
</dbReference>
<dbReference type="GO" id="GO:0004749">
    <property type="term" value="F:ribose phosphate diphosphokinase activity"/>
    <property type="evidence" value="ECO:0007669"/>
    <property type="project" value="UniProtKB-UniRule"/>
</dbReference>
<dbReference type="PANTHER" id="PTHR10210">
    <property type="entry name" value="RIBOSE-PHOSPHATE DIPHOSPHOKINASE FAMILY MEMBER"/>
    <property type="match status" value="1"/>
</dbReference>
<dbReference type="GO" id="GO:0005524">
    <property type="term" value="F:ATP binding"/>
    <property type="evidence" value="ECO:0007669"/>
    <property type="project" value="UniProtKB-KW"/>
</dbReference>
<organism evidence="14 15">
    <name type="scientific">Persicimonas caeni</name>
    <dbReference type="NCBI Taxonomy" id="2292766"/>
    <lineage>
        <taxon>Bacteria</taxon>
        <taxon>Deltaproteobacteria</taxon>
        <taxon>Bradymonadales</taxon>
        <taxon>Bradymonadaceae</taxon>
        <taxon>Persicimonas</taxon>
    </lineage>
</organism>
<dbReference type="AlphaFoldDB" id="A0A4Y6PP30"/>
<dbReference type="CDD" id="cd06223">
    <property type="entry name" value="PRTases_typeI"/>
    <property type="match status" value="1"/>
</dbReference>
<keyword evidence="5 12" id="KW-0547">Nucleotide-binding</keyword>
<comment type="cofactor">
    <cofactor evidence="12">
        <name>Mg(2+)</name>
        <dbReference type="ChEBI" id="CHEBI:18420"/>
    </cofactor>
    <text evidence="12">Binds 2 Mg(2+) ions per subunit.</text>
</comment>
<dbReference type="SMART" id="SM01400">
    <property type="entry name" value="Pribosyltran_N"/>
    <property type="match status" value="1"/>
</dbReference>
<reference evidence="14 15" key="1">
    <citation type="submission" date="2019-06" db="EMBL/GenBank/DDBJ databases">
        <title>Persicimonas caeni gen. nov., sp. nov., a predatory bacterium isolated from solar saltern.</title>
        <authorList>
            <person name="Wang S."/>
        </authorList>
    </citation>
    <scope>NUCLEOTIDE SEQUENCE [LARGE SCALE GENOMIC DNA]</scope>
    <source>
        <strain evidence="14 15">YN101</strain>
    </source>
</reference>
<comment type="subunit">
    <text evidence="12">Homohexamer.</text>
</comment>
<comment type="subcellular location">
    <subcellularLocation>
        <location evidence="12">Cytoplasm</location>
    </subcellularLocation>
</comment>
<dbReference type="NCBIfam" id="NF002320">
    <property type="entry name" value="PRK01259.1"/>
    <property type="match status" value="1"/>
</dbReference>
<dbReference type="InterPro" id="IPR005946">
    <property type="entry name" value="Rib-P_diPkinase"/>
</dbReference>
<keyword evidence="7 12" id="KW-0067">ATP-binding</keyword>
<evidence type="ECO:0000256" key="4">
    <source>
        <dbReference type="ARBA" id="ARBA00022727"/>
    </source>
</evidence>
<feature type="domain" description="Ribose-phosphate pyrophosphokinase N-terminal" evidence="13">
    <location>
        <begin position="6"/>
        <end position="119"/>
    </location>
</feature>
<feature type="binding site" evidence="12">
    <location>
        <position position="221"/>
    </location>
    <ligand>
        <name>D-ribose 5-phosphate</name>
        <dbReference type="ChEBI" id="CHEBI:78346"/>
    </ligand>
</feature>
<proteinExistence type="inferred from homology"/>
<evidence type="ECO:0000256" key="11">
    <source>
        <dbReference type="ARBA" id="ARBA00061444"/>
    </source>
</evidence>
<evidence type="ECO:0000256" key="2">
    <source>
        <dbReference type="ARBA" id="ARBA00022679"/>
    </source>
</evidence>
<name>A0A4Y6PP30_PERCE</name>
<sequence length="319" mass="34255">MDSELLLFAGNSNPELAEAIASYLNIPVDDALVGKFSDGEIQVQINTSVRDFDVYLVQSLSWPVNDNLMEMLVMMDALRRASARRITAVIPYFGYARQDRQPAPRTPITAKLVANMLELGGADRVVAMDLHAGQIQGFFTRPFEHLYSSPVLLQAIRQLGYGPEEMVIVSPDAGGVERARHYSKTLKCPLAILDKRRSAPNVAEVMHLIGDVEGKHAVIVDDMIDTAGTLTKAAAAIIEHGAASVYAAATHPILSGPAVERIANSQLEGVIVTDTIPLGEQAAALDKIGVVSVAKVFGEAIRRIHGGTSVSSLFTSINS</sequence>
<dbReference type="GO" id="GO:0002189">
    <property type="term" value="C:ribose phosphate diphosphokinase complex"/>
    <property type="evidence" value="ECO:0007669"/>
    <property type="project" value="TreeGrafter"/>
</dbReference>
<protein>
    <recommendedName>
        <fullName evidence="12">Ribose-phosphate pyrophosphokinase</fullName>
        <shortName evidence="12">RPPK</shortName>
        <ecNumber evidence="12">2.7.6.1</ecNumber>
    </recommendedName>
    <alternativeName>
        <fullName evidence="12">5-phospho-D-ribosyl alpha-1-diphosphate synthase</fullName>
    </alternativeName>
    <alternativeName>
        <fullName evidence="12">Phosphoribosyl diphosphate synthase</fullName>
    </alternativeName>
    <alternativeName>
        <fullName evidence="12">Phosphoribosyl pyrophosphate synthase</fullName>
        <shortName evidence="12">P-Rib-PP synthase</shortName>
        <shortName evidence="12">PRPP synthase</shortName>
        <shortName evidence="12">PRPPase</shortName>
    </alternativeName>
</protein>
<dbReference type="InterPro" id="IPR029099">
    <property type="entry name" value="Pribosyltran_N"/>
</dbReference>
<evidence type="ECO:0000256" key="6">
    <source>
        <dbReference type="ARBA" id="ARBA00022777"/>
    </source>
</evidence>
<evidence type="ECO:0000313" key="15">
    <source>
        <dbReference type="Proteomes" id="UP000315995"/>
    </source>
</evidence>
<evidence type="ECO:0000256" key="7">
    <source>
        <dbReference type="ARBA" id="ARBA00022840"/>
    </source>
</evidence>
<dbReference type="Proteomes" id="UP000315995">
    <property type="component" value="Chromosome"/>
</dbReference>
<dbReference type="EMBL" id="CP041186">
    <property type="protein sequence ID" value="QDG50091.1"/>
    <property type="molecule type" value="Genomic_DNA"/>
</dbReference>
<keyword evidence="2 12" id="KW-0808">Transferase</keyword>
<dbReference type="Pfam" id="PF13793">
    <property type="entry name" value="Pribosyltran_N"/>
    <property type="match status" value="1"/>
</dbReference>
<keyword evidence="12" id="KW-0963">Cytoplasm</keyword>
<evidence type="ECO:0000256" key="8">
    <source>
        <dbReference type="ARBA" id="ARBA00022842"/>
    </source>
</evidence>
<comment type="catalytic activity">
    <reaction evidence="9 12">
        <text>D-ribose 5-phosphate + ATP = 5-phospho-alpha-D-ribose 1-diphosphate + AMP + H(+)</text>
        <dbReference type="Rhea" id="RHEA:15609"/>
        <dbReference type="ChEBI" id="CHEBI:15378"/>
        <dbReference type="ChEBI" id="CHEBI:30616"/>
        <dbReference type="ChEBI" id="CHEBI:58017"/>
        <dbReference type="ChEBI" id="CHEBI:78346"/>
        <dbReference type="ChEBI" id="CHEBI:456215"/>
        <dbReference type="EC" id="2.7.6.1"/>
    </reaction>
</comment>
<feature type="binding site" evidence="12">
    <location>
        <begin position="225"/>
        <end position="229"/>
    </location>
    <ligand>
        <name>D-ribose 5-phosphate</name>
        <dbReference type="ChEBI" id="CHEBI:78346"/>
    </ligand>
</feature>
<dbReference type="GO" id="GO:0005737">
    <property type="term" value="C:cytoplasm"/>
    <property type="evidence" value="ECO:0007669"/>
    <property type="project" value="UniProtKB-SubCell"/>
</dbReference>
<evidence type="ECO:0000313" key="14">
    <source>
        <dbReference type="EMBL" id="QDG50091.1"/>
    </source>
</evidence>
<dbReference type="OrthoDB" id="9777067at2"/>
<dbReference type="Gene3D" id="3.40.50.2020">
    <property type="match status" value="2"/>
</dbReference>
<dbReference type="GO" id="GO:0000287">
    <property type="term" value="F:magnesium ion binding"/>
    <property type="evidence" value="ECO:0007669"/>
    <property type="project" value="UniProtKB-UniRule"/>
</dbReference>
<dbReference type="UniPathway" id="UPA00087">
    <property type="reaction ID" value="UER00172"/>
</dbReference>
<accession>A0A5B8XZR5</accession>
<dbReference type="InterPro" id="IPR000836">
    <property type="entry name" value="PRTase_dom"/>
</dbReference>
<dbReference type="RefSeq" id="WP_141196587.1">
    <property type="nucleotide sequence ID" value="NZ_CP041186.1"/>
</dbReference>
<keyword evidence="3 12" id="KW-0479">Metal-binding</keyword>
<dbReference type="PANTHER" id="PTHR10210:SF41">
    <property type="entry name" value="RIBOSE-PHOSPHATE PYROPHOSPHOKINASE 1, CHLOROPLASTIC"/>
    <property type="match status" value="1"/>
</dbReference>
<feature type="binding site" evidence="12">
    <location>
        <begin position="97"/>
        <end position="98"/>
    </location>
    <ligand>
        <name>ATP</name>
        <dbReference type="ChEBI" id="CHEBI:30616"/>
    </ligand>
</feature>
<dbReference type="GO" id="GO:0016301">
    <property type="term" value="F:kinase activity"/>
    <property type="evidence" value="ECO:0007669"/>
    <property type="project" value="UniProtKB-KW"/>
</dbReference>
<evidence type="ECO:0000259" key="13">
    <source>
        <dbReference type="Pfam" id="PF13793"/>
    </source>
</evidence>
<dbReference type="SUPFAM" id="SSF53271">
    <property type="entry name" value="PRTase-like"/>
    <property type="match status" value="1"/>
</dbReference>
<dbReference type="InterPro" id="IPR029057">
    <property type="entry name" value="PRTase-like"/>
</dbReference>
<evidence type="ECO:0000256" key="10">
    <source>
        <dbReference type="ARBA" id="ARBA00054914"/>
    </source>
</evidence>
<dbReference type="NCBIfam" id="TIGR01251">
    <property type="entry name" value="ribP_PPkin"/>
    <property type="match status" value="1"/>
</dbReference>
<keyword evidence="4 12" id="KW-0545">Nucleotide biosynthesis</keyword>
<keyword evidence="6 12" id="KW-0418">Kinase</keyword>
<comment type="pathway">
    <text evidence="1 12">Metabolic intermediate biosynthesis; 5-phospho-alpha-D-ribose 1-diphosphate biosynthesis; 5-phospho-alpha-D-ribose 1-diphosphate from D-ribose 5-phosphate (route I): step 1/1.</text>
</comment>
<keyword evidence="8 12" id="KW-0460">Magnesium</keyword>
<dbReference type="EC" id="2.7.6.1" evidence="12"/>
<evidence type="ECO:0000256" key="1">
    <source>
        <dbReference type="ARBA" id="ARBA00004996"/>
    </source>
</evidence>
<feature type="binding site" evidence="12">
    <location>
        <position position="197"/>
    </location>
    <ligand>
        <name>D-ribose 5-phosphate</name>
        <dbReference type="ChEBI" id="CHEBI:78346"/>
    </ligand>
</feature>